<dbReference type="Pfam" id="PF00072">
    <property type="entry name" value="Response_reg"/>
    <property type="match status" value="1"/>
</dbReference>
<dbReference type="Gene3D" id="1.10.10.60">
    <property type="entry name" value="Homeodomain-like"/>
    <property type="match status" value="2"/>
</dbReference>
<dbReference type="PANTHER" id="PTHR43280:SF10">
    <property type="entry name" value="REGULATORY PROTEIN POCR"/>
    <property type="match status" value="1"/>
</dbReference>
<dbReference type="InterPro" id="IPR011006">
    <property type="entry name" value="CheY-like_superfamily"/>
</dbReference>
<evidence type="ECO:0000256" key="2">
    <source>
        <dbReference type="ARBA" id="ARBA00023125"/>
    </source>
</evidence>
<dbReference type="PROSITE" id="PS50943">
    <property type="entry name" value="HTH_CROC1"/>
    <property type="match status" value="1"/>
</dbReference>
<dbReference type="InterPro" id="IPR020449">
    <property type="entry name" value="Tscrpt_reg_AraC-type_HTH"/>
</dbReference>
<sequence>MFTIVIVEDETVEREALKVIINKGFDHGVELLEAANGSDAIQLINSEPIDLMLLDINIPYPNGVDVLKHLRSVNTTTKVIVTTAVDDFEIARNMIGLKVDEYLLKPVRPQVLISHIKSFLSFDAEKYQQTKLIAEQLMTMLDNNLYTKWIQTVRAYVDWIYSQPNDPPQESINELARIIKQVAERRGKYLELLKKQIEQLKSLSFSQQNYYKVLSMVLTVSNTLFDEAQRQIGQTHAPMQKAFNYIERNLGKNLSLEEVAEKAHVTPSYLSRLFKKDAGINFVSYVKKRRIDIAKSLLDHSDMSITSVAMELSYNDPNYFGRTFKEETGLTPSEYKIRSKA</sequence>
<proteinExistence type="predicted"/>
<keyword evidence="3" id="KW-0804">Transcription</keyword>
<dbReference type="PROSITE" id="PS50110">
    <property type="entry name" value="RESPONSE_REGULATORY"/>
    <property type="match status" value="1"/>
</dbReference>
<dbReference type="GO" id="GO:0003700">
    <property type="term" value="F:DNA-binding transcription factor activity"/>
    <property type="evidence" value="ECO:0007669"/>
    <property type="project" value="InterPro"/>
</dbReference>
<dbReference type="GO" id="GO:0000160">
    <property type="term" value="P:phosphorelay signal transduction system"/>
    <property type="evidence" value="ECO:0007669"/>
    <property type="project" value="InterPro"/>
</dbReference>
<dbReference type="CDD" id="cd17536">
    <property type="entry name" value="REC_YesN-like"/>
    <property type="match status" value="1"/>
</dbReference>
<keyword evidence="4" id="KW-0597">Phosphoprotein</keyword>
<dbReference type="PANTHER" id="PTHR43280">
    <property type="entry name" value="ARAC-FAMILY TRANSCRIPTIONAL REGULATOR"/>
    <property type="match status" value="1"/>
</dbReference>
<dbReference type="PROSITE" id="PS01124">
    <property type="entry name" value="HTH_ARAC_FAMILY_2"/>
    <property type="match status" value="1"/>
</dbReference>
<keyword evidence="9" id="KW-1185">Reference proteome</keyword>
<dbReference type="PRINTS" id="PR00032">
    <property type="entry name" value="HTHARAC"/>
</dbReference>
<dbReference type="SMART" id="SM00342">
    <property type="entry name" value="HTH_ARAC"/>
    <property type="match status" value="1"/>
</dbReference>
<name>A0A3S9XB79_9GAMM</name>
<dbReference type="Proteomes" id="UP000273143">
    <property type="component" value="Chromosome"/>
</dbReference>
<dbReference type="InterPro" id="IPR018060">
    <property type="entry name" value="HTH_AraC"/>
</dbReference>
<dbReference type="SMART" id="SM00448">
    <property type="entry name" value="REC"/>
    <property type="match status" value="1"/>
</dbReference>
<organism evidence="8 9">
    <name type="scientific">Entomomonas moraniae</name>
    <dbReference type="NCBI Taxonomy" id="2213226"/>
    <lineage>
        <taxon>Bacteria</taxon>
        <taxon>Pseudomonadati</taxon>
        <taxon>Pseudomonadota</taxon>
        <taxon>Gammaproteobacteria</taxon>
        <taxon>Pseudomonadales</taxon>
        <taxon>Pseudomonadaceae</taxon>
        <taxon>Entomomonas</taxon>
    </lineage>
</organism>
<feature type="domain" description="Response regulatory" evidence="6">
    <location>
        <begin position="3"/>
        <end position="120"/>
    </location>
</feature>
<dbReference type="InterPro" id="IPR001789">
    <property type="entry name" value="Sig_transdc_resp-reg_receiver"/>
</dbReference>
<dbReference type="Pfam" id="PF12833">
    <property type="entry name" value="HTH_18"/>
    <property type="match status" value="1"/>
</dbReference>
<evidence type="ECO:0000259" key="5">
    <source>
        <dbReference type="PROSITE" id="PS01124"/>
    </source>
</evidence>
<dbReference type="InterPro" id="IPR001387">
    <property type="entry name" value="Cro/C1-type_HTH"/>
</dbReference>
<evidence type="ECO:0000256" key="3">
    <source>
        <dbReference type="ARBA" id="ARBA00023163"/>
    </source>
</evidence>
<keyword evidence="1" id="KW-0805">Transcription regulation</keyword>
<evidence type="ECO:0000256" key="4">
    <source>
        <dbReference type="PROSITE-ProRule" id="PRU00169"/>
    </source>
</evidence>
<feature type="modified residue" description="4-aspartylphosphate" evidence="4">
    <location>
        <position position="55"/>
    </location>
</feature>
<dbReference type="KEGG" id="emo:DM558_02425"/>
<dbReference type="Gene3D" id="3.40.50.2300">
    <property type="match status" value="1"/>
</dbReference>
<dbReference type="SUPFAM" id="SSF52172">
    <property type="entry name" value="CheY-like"/>
    <property type="match status" value="1"/>
</dbReference>
<dbReference type="InterPro" id="IPR009057">
    <property type="entry name" value="Homeodomain-like_sf"/>
</dbReference>
<evidence type="ECO:0000256" key="1">
    <source>
        <dbReference type="ARBA" id="ARBA00023015"/>
    </source>
</evidence>
<feature type="domain" description="HTH araC/xylS-type" evidence="5">
    <location>
        <begin position="240"/>
        <end position="338"/>
    </location>
</feature>
<evidence type="ECO:0000313" key="9">
    <source>
        <dbReference type="Proteomes" id="UP000273143"/>
    </source>
</evidence>
<dbReference type="RefSeq" id="WP_127161886.1">
    <property type="nucleotide sequence ID" value="NZ_CP029822.1"/>
</dbReference>
<feature type="domain" description="HTH cro/C1-type" evidence="7">
    <location>
        <begin position="252"/>
        <end position="275"/>
    </location>
</feature>
<accession>A0A3S9XB79</accession>
<evidence type="ECO:0000259" key="6">
    <source>
        <dbReference type="PROSITE" id="PS50110"/>
    </source>
</evidence>
<evidence type="ECO:0000313" key="8">
    <source>
        <dbReference type="EMBL" id="AZS49703.1"/>
    </source>
</evidence>
<protein>
    <submittedName>
        <fullName evidence="8">Helix-turn-helix domain-containing protein</fullName>
    </submittedName>
</protein>
<dbReference type="CDD" id="cd00093">
    <property type="entry name" value="HTH_XRE"/>
    <property type="match status" value="1"/>
</dbReference>
<dbReference type="AlphaFoldDB" id="A0A3S9XB79"/>
<dbReference type="EMBL" id="CP029822">
    <property type="protein sequence ID" value="AZS49703.1"/>
    <property type="molecule type" value="Genomic_DNA"/>
</dbReference>
<reference evidence="9" key="1">
    <citation type="submission" date="2018-06" db="EMBL/GenBank/DDBJ databases">
        <title>Complete genome of Pseudomonas insecticola strain QZS01.</title>
        <authorList>
            <person name="Wang J."/>
            <person name="Su Q."/>
        </authorList>
    </citation>
    <scope>NUCLEOTIDE SEQUENCE [LARGE SCALE GENOMIC DNA]</scope>
    <source>
        <strain evidence="9">QZS01</strain>
    </source>
</reference>
<keyword evidence="2" id="KW-0238">DNA-binding</keyword>
<evidence type="ECO:0000259" key="7">
    <source>
        <dbReference type="PROSITE" id="PS50943"/>
    </source>
</evidence>
<dbReference type="GO" id="GO:0043565">
    <property type="term" value="F:sequence-specific DNA binding"/>
    <property type="evidence" value="ECO:0007669"/>
    <property type="project" value="InterPro"/>
</dbReference>
<gene>
    <name evidence="8" type="ORF">DM558_02425</name>
</gene>
<dbReference type="SUPFAM" id="SSF46689">
    <property type="entry name" value="Homeodomain-like"/>
    <property type="match status" value="2"/>
</dbReference>